<name>A0AAE4ZBS5_9BACT</name>
<accession>A0AAE4ZBS5</accession>
<proteinExistence type="predicted"/>
<evidence type="ECO:0000313" key="3">
    <source>
        <dbReference type="Proteomes" id="UP000702544"/>
    </source>
</evidence>
<feature type="signal peptide" evidence="1">
    <location>
        <begin position="1"/>
        <end position="19"/>
    </location>
</feature>
<evidence type="ECO:0000256" key="1">
    <source>
        <dbReference type="SAM" id="SignalP"/>
    </source>
</evidence>
<evidence type="ECO:0000313" key="2">
    <source>
        <dbReference type="EMBL" id="NIR76432.1"/>
    </source>
</evidence>
<organism evidence="2 3">
    <name type="scientific">Candidatus Kutchimonas denitrificans</name>
    <dbReference type="NCBI Taxonomy" id="3056748"/>
    <lineage>
        <taxon>Bacteria</taxon>
        <taxon>Pseudomonadati</taxon>
        <taxon>Gemmatimonadota</taxon>
        <taxon>Gemmatimonadia</taxon>
        <taxon>Candidatus Palauibacterales</taxon>
        <taxon>Candidatus Palauibacteraceae</taxon>
        <taxon>Candidatus Kutchimonas</taxon>
    </lineage>
</organism>
<protein>
    <submittedName>
        <fullName evidence="2">Uncharacterized protein</fullName>
    </submittedName>
</protein>
<dbReference type="AlphaFoldDB" id="A0AAE4ZBS5"/>
<keyword evidence="1" id="KW-0732">Signal</keyword>
<gene>
    <name evidence="2" type="ORF">GWO12_15220</name>
</gene>
<comment type="caution">
    <text evidence="2">The sequence shown here is derived from an EMBL/GenBank/DDBJ whole genome shotgun (WGS) entry which is preliminary data.</text>
</comment>
<feature type="chain" id="PRO_5042142727" evidence="1">
    <location>
        <begin position="20"/>
        <end position="200"/>
    </location>
</feature>
<reference evidence="2 3" key="1">
    <citation type="submission" date="2020-01" db="EMBL/GenBank/DDBJ databases">
        <title>Genomes assembled from Gulf of Kutch pelagic sediment metagenomes.</title>
        <authorList>
            <person name="Chandrashekar M."/>
            <person name="Mahajan M.S."/>
            <person name="Dave K.J."/>
            <person name="Vatsa P."/>
            <person name="Nathani N.M."/>
        </authorList>
    </citation>
    <scope>NUCLEOTIDE SEQUENCE [LARGE SCALE GENOMIC DNA]</scope>
    <source>
        <strain evidence="2">KS3-K002</strain>
    </source>
</reference>
<sequence length="200" mass="21728">MTHLVLTLVLLLSMAPETATPAPRVDDEIALARSAAPPQVSADATVMVLQDGQYVVGARGSNDVVCMVSRSRPGSREPICYDAEAARTILPMEIRRVELRLAGESSETIERIIAEGIGSGEFQLPRRPAMSYMMSSGQVLISGEGRNVGNWYPHLMLYWPYLRGAELGLQGKPSLQAGVVFDEGLPTAHLVIPVREFIDP</sequence>
<dbReference type="EMBL" id="JAACAK010000130">
    <property type="protein sequence ID" value="NIR76432.1"/>
    <property type="molecule type" value="Genomic_DNA"/>
</dbReference>
<dbReference type="Proteomes" id="UP000702544">
    <property type="component" value="Unassembled WGS sequence"/>
</dbReference>